<evidence type="ECO:0000313" key="1">
    <source>
        <dbReference type="EMBL" id="KAJ8121321.1"/>
    </source>
</evidence>
<dbReference type="Proteomes" id="UP001153334">
    <property type="component" value="Unassembled WGS sequence"/>
</dbReference>
<organism evidence="1 2">
    <name type="scientific">Nemania bipapillata</name>
    <dbReference type="NCBI Taxonomy" id="110536"/>
    <lineage>
        <taxon>Eukaryota</taxon>
        <taxon>Fungi</taxon>
        <taxon>Dikarya</taxon>
        <taxon>Ascomycota</taxon>
        <taxon>Pezizomycotina</taxon>
        <taxon>Sordariomycetes</taxon>
        <taxon>Xylariomycetidae</taxon>
        <taxon>Xylariales</taxon>
        <taxon>Xylariaceae</taxon>
        <taxon>Nemania</taxon>
    </lineage>
</organism>
<keyword evidence="2" id="KW-1185">Reference proteome</keyword>
<dbReference type="EMBL" id="JAPESX010000435">
    <property type="protein sequence ID" value="KAJ8121321.1"/>
    <property type="molecule type" value="Genomic_DNA"/>
</dbReference>
<reference evidence="1" key="1">
    <citation type="submission" date="2022-11" db="EMBL/GenBank/DDBJ databases">
        <title>Genome Sequence of Nemania bipapillata.</title>
        <authorList>
            <person name="Buettner E."/>
        </authorList>
    </citation>
    <scope>NUCLEOTIDE SEQUENCE</scope>
    <source>
        <strain evidence="1">CP14</strain>
    </source>
</reference>
<proteinExistence type="predicted"/>
<evidence type="ECO:0000313" key="2">
    <source>
        <dbReference type="Proteomes" id="UP001153334"/>
    </source>
</evidence>
<name>A0ACC2J1P9_9PEZI</name>
<comment type="caution">
    <text evidence="1">The sequence shown here is derived from an EMBL/GenBank/DDBJ whole genome shotgun (WGS) entry which is preliminary data.</text>
</comment>
<accession>A0ACC2J1P9</accession>
<sequence>MLLASESTRRDLIQVHEHCPQRAYVELIVPENAETVTAASFTTISRDQGWADSKVFSYTWFEVGLRRPGGKKSDIGAIRIHRNRVADPEFFEATTHWDRQFPQLRSTMWLQSLRAGDVIQIIPKAVYRGWVNIIREATIKIEYQPYGDGRKTQQYQDTLIPVGYYQPLDYSNLQIRVLVVKPGNWGDRIQAHFDHANLTGPSDQQNPFNALSYCWGDSPEHVDIDFETECENLGSFNISCTVERAIRRLRSKDRPLRIWIDAICINQVDLEERREEVSMMGSIYSHAKVVHIWLDEANPGIEPALRVIRDIHNYHQRICPGGDGCHCHGTRHTLCGEDFEAIAREEGASFAFLNEVFNRHANSPLSPGTYAFDAYAVEAAGGDKNVHILYLMQSLFQHPWFQRVWVVQEATLSQHAVLHYGKEMITWGELLFVNELLTSRHFDGEAPNMRGQLAMPVIWSTLAGAKDQRAAQVPSETTESSTLTILQVFIAALDLKATDPRDKLFALLAFGQETGVTIPPDLRPDYTKPLPHVMADFTRWWIREYHSLDIFSFIHCHPTRAWQRILNDDDPQVETRIPRPTWAIGTDGYSKWSRMTLLEQFPSCRAAANTIPDSDLLQSDPDNPSILRLRGFKLASVVAVAHPPKSMIYPYTRETPSSPPPANLPTVFHHMFDPSGFTGMWSHPGTTKKEDEMGPDMRNSIFTNHVGAHANYFPTTGRYAVQPTGRRDEWYERVPQDGELPTCIDKCFFVASDGSHGLCPWTVREGDVIVVLNGGKIPFMLRPLPGDANVMEYELVAECFVDRAEIMNGTWIEENTENWEPQVFTLV</sequence>
<protein>
    <submittedName>
        <fullName evidence="1">Uncharacterized protein</fullName>
    </submittedName>
</protein>
<gene>
    <name evidence="1" type="ORF">ONZ43_g2194</name>
</gene>